<feature type="compositionally biased region" description="Low complexity" evidence="8">
    <location>
        <begin position="853"/>
        <end position="869"/>
    </location>
</feature>
<feature type="compositionally biased region" description="Pro residues" evidence="8">
    <location>
        <begin position="416"/>
        <end position="425"/>
    </location>
</feature>
<dbReference type="InterPro" id="IPR047862">
    <property type="entry name" value="TSC22/BUN_CS"/>
</dbReference>
<dbReference type="FunFam" id="1.20.5.490:FF:000002">
    <property type="entry name" value="TSC22 domain family, member 1"/>
    <property type="match status" value="1"/>
</dbReference>
<comment type="subcellular location">
    <subcellularLocation>
        <location evidence="2">Cytoplasm</location>
    </subcellularLocation>
    <subcellularLocation>
        <location evidence="1">Nucleus</location>
    </subcellularLocation>
</comment>
<feature type="region of interest" description="Disordered" evidence="8">
    <location>
        <begin position="1"/>
        <end position="86"/>
    </location>
</feature>
<proteinExistence type="inferred from homology"/>
<feature type="region of interest" description="Disordered" evidence="8">
    <location>
        <begin position="298"/>
        <end position="334"/>
    </location>
</feature>
<dbReference type="EMBL" id="GECL01002125">
    <property type="protein sequence ID" value="JAP03999.1"/>
    <property type="molecule type" value="Transcribed_RNA"/>
</dbReference>
<dbReference type="GO" id="GO:0005634">
    <property type="term" value="C:nucleus"/>
    <property type="evidence" value="ECO:0007669"/>
    <property type="project" value="UniProtKB-SubCell"/>
</dbReference>
<evidence type="ECO:0000256" key="4">
    <source>
        <dbReference type="ARBA" id="ARBA00022490"/>
    </source>
</evidence>
<dbReference type="GO" id="GO:0008284">
    <property type="term" value="P:positive regulation of cell population proliferation"/>
    <property type="evidence" value="ECO:0007669"/>
    <property type="project" value="TreeGrafter"/>
</dbReference>
<accession>A0A0V0G9G1</accession>
<keyword evidence="7" id="KW-0539">Nucleus</keyword>
<dbReference type="SUPFAM" id="SSF58026">
    <property type="entry name" value="Delta-sleep-inducing peptide immunoreactive peptide"/>
    <property type="match status" value="1"/>
</dbReference>
<feature type="compositionally biased region" description="Acidic residues" evidence="8">
    <location>
        <begin position="71"/>
        <end position="80"/>
    </location>
</feature>
<dbReference type="CDD" id="cd21936">
    <property type="entry name" value="ZIP_TSC22D"/>
    <property type="match status" value="1"/>
</dbReference>
<keyword evidence="6" id="KW-0804">Transcription</keyword>
<feature type="region of interest" description="Disordered" evidence="8">
    <location>
        <begin position="774"/>
        <end position="793"/>
    </location>
</feature>
<evidence type="ECO:0000256" key="2">
    <source>
        <dbReference type="ARBA" id="ARBA00004496"/>
    </source>
</evidence>
<dbReference type="GO" id="GO:0006357">
    <property type="term" value="P:regulation of transcription by RNA polymerase II"/>
    <property type="evidence" value="ECO:0007669"/>
    <property type="project" value="InterPro"/>
</dbReference>
<feature type="region of interest" description="Disordered" evidence="8">
    <location>
        <begin position="843"/>
        <end position="869"/>
    </location>
</feature>
<reference evidence="9" key="1">
    <citation type="journal article" date="2018" name="J. Proteomics">
        <title>Exploring the molecular complexity of Triatoma dimidiata sialome.</title>
        <authorList>
            <person name="Santiago P.B."/>
            <person name="de Araujo C.N."/>
            <person name="Charneau S."/>
            <person name="Bastos I.M.D."/>
            <person name="Assumpcao T.C.F."/>
            <person name="Queiroz R.M.L."/>
            <person name="Praca Y.R."/>
            <person name="Cordeiro T.M."/>
            <person name="Garcia C.H.S."/>
            <person name="da Silva I.G."/>
            <person name="Raiol T."/>
            <person name="Motta F.N."/>
            <person name="de Araujo Oliveira J.V."/>
            <person name="de Sousa M.V."/>
            <person name="Ribeiro J.M.C."/>
            <person name="de Santana J.M."/>
        </authorList>
    </citation>
    <scope>NUCLEOTIDE SEQUENCE</scope>
    <source>
        <strain evidence="9">Santander</strain>
        <tissue evidence="9">Salivary glands</tissue>
    </source>
</reference>
<dbReference type="Gene3D" id="1.20.5.490">
    <property type="entry name" value="Single helix bin"/>
    <property type="match status" value="1"/>
</dbReference>
<dbReference type="PANTHER" id="PTHR46745:SF1">
    <property type="entry name" value="TSC22 DOMAIN FAMILY PROTEIN 1"/>
    <property type="match status" value="1"/>
</dbReference>
<dbReference type="Pfam" id="PF01166">
    <property type="entry name" value="TSC22"/>
    <property type="match status" value="1"/>
</dbReference>
<feature type="compositionally biased region" description="Polar residues" evidence="8">
    <location>
        <begin position="18"/>
        <end position="29"/>
    </location>
</feature>
<feature type="region of interest" description="Disordered" evidence="8">
    <location>
        <begin position="392"/>
        <end position="495"/>
    </location>
</feature>
<evidence type="ECO:0000256" key="5">
    <source>
        <dbReference type="ARBA" id="ARBA00023015"/>
    </source>
</evidence>
<dbReference type="GO" id="GO:0005829">
    <property type="term" value="C:cytosol"/>
    <property type="evidence" value="ECO:0007669"/>
    <property type="project" value="TreeGrafter"/>
</dbReference>
<comment type="similarity">
    <text evidence="3">Belongs to the TSC-22/Dip/Bun family.</text>
</comment>
<feature type="compositionally biased region" description="Low complexity" evidence="8">
    <location>
        <begin position="426"/>
        <end position="495"/>
    </location>
</feature>
<sequence>MADSASILSSKNSEKSKLTNSVSRTTSETLRLADPDKAISQPNSLSTSTPKKKTSFQITSVIVGCRSSNDGGDDSADDLDESHTEDISEVVDNSRVTDIENETPSYSEDTFSKDDVFFNASSSLVSAPVIPTSSQYGLAILASTENSESASNQTDNCENSGTTVEVTESVINLGVVSTKHDPEMRDMHPPAPRTERFKVVKIESTEPFKRGRWVCMDYLDHNIAQNQSVTGKTDSDSTHQNTLVTEYSGQESSSVNNVPTTGATAEEVVQSAVPASAPATVVASAQVTEQISNSNTVNIQSADSNQPVVSNMPISAPSTLPSSYTSVSPGQSLQNNMQMAPNAVVSSQQPQVTQQAQSLSQVHMQQIMANSNQHQSLQSQQMQQVLANANVMPMQQQQTQQPQQPQQTQQQQQQQQPPPQQPPQPQQAQMQSQQPIQQPMMQQPMQQLQSMHQPQQQYQPQQQQSMAQQQTFQPMQQQQCQQQSMMPQQLPPQQSLQPQLQPVQQVHMQQSIPPNIQQMPMQQQQGQPVQQQQMMQQQMPQMPHQVSYTQQLTQSQPTIVSQPNAQQQVPTGMLPHQMHPQLQNFQQNQMLANMQPQPIMNIQSQPHLQPQYYPTSMPQTSTMPGGMLPTMSQGSSLPVSMQGPSVTLPPLQTYTSIAQQMQQLPSMPQTPPVQTSVQYSLPCSMAGQQPPSVQPMSQPLPNLMQQTPQSYASIGSPAQSYASSVVSSLQSSVAEPVSVLSSVGSVSEQPPLAIATDYMPAPTAALLESLAEVTASPDEQQPTSEDPESASGASAVAIDNKIEQAMDLVKSHLMYAVREEVEVLKEKIAELMERISQLESENNILRAGASPETLAQLPAPQPQQTNNPS</sequence>
<keyword evidence="5" id="KW-0805">Transcription regulation</keyword>
<organism evidence="9">
    <name type="scientific">Triatoma dimidiata</name>
    <name type="common">Kissing bug</name>
    <name type="synonym">Meccus dimidiatus</name>
    <dbReference type="NCBI Taxonomy" id="72491"/>
    <lineage>
        <taxon>Eukaryota</taxon>
        <taxon>Metazoa</taxon>
        <taxon>Ecdysozoa</taxon>
        <taxon>Arthropoda</taxon>
        <taxon>Hexapoda</taxon>
        <taxon>Insecta</taxon>
        <taxon>Pterygota</taxon>
        <taxon>Neoptera</taxon>
        <taxon>Paraneoptera</taxon>
        <taxon>Hemiptera</taxon>
        <taxon>Heteroptera</taxon>
        <taxon>Panheteroptera</taxon>
        <taxon>Cimicomorpha</taxon>
        <taxon>Reduviidae</taxon>
        <taxon>Triatominae</taxon>
        <taxon>Triatoma</taxon>
    </lineage>
</organism>
<keyword evidence="4" id="KW-0963">Cytoplasm</keyword>
<dbReference type="InterPro" id="IPR000580">
    <property type="entry name" value="TSC22/Bun"/>
</dbReference>
<dbReference type="GO" id="GO:0043066">
    <property type="term" value="P:negative regulation of apoptotic process"/>
    <property type="evidence" value="ECO:0007669"/>
    <property type="project" value="TreeGrafter"/>
</dbReference>
<evidence type="ECO:0000256" key="1">
    <source>
        <dbReference type="ARBA" id="ARBA00004123"/>
    </source>
</evidence>
<evidence type="ECO:0000256" key="8">
    <source>
        <dbReference type="SAM" id="MobiDB-lite"/>
    </source>
</evidence>
<dbReference type="PROSITE" id="PS01289">
    <property type="entry name" value="TSC22"/>
    <property type="match status" value="1"/>
</dbReference>
<dbReference type="PANTHER" id="PTHR46745">
    <property type="entry name" value="TSC22 DOMAIN FAMILY PROTEIN 1"/>
    <property type="match status" value="1"/>
</dbReference>
<dbReference type="AlphaFoldDB" id="A0A0V0G9G1"/>
<evidence type="ECO:0000256" key="3">
    <source>
        <dbReference type="ARBA" id="ARBA00007908"/>
    </source>
</evidence>
<evidence type="ECO:0000313" key="9">
    <source>
        <dbReference type="EMBL" id="JAP03999.1"/>
    </source>
</evidence>
<feature type="compositionally biased region" description="Polar residues" evidence="8">
    <location>
        <begin position="1"/>
        <end position="11"/>
    </location>
</feature>
<feature type="compositionally biased region" description="Low complexity" evidence="8">
    <location>
        <begin position="392"/>
        <end position="415"/>
    </location>
</feature>
<evidence type="ECO:0000256" key="7">
    <source>
        <dbReference type="ARBA" id="ARBA00023242"/>
    </source>
</evidence>
<evidence type="ECO:0000256" key="6">
    <source>
        <dbReference type="ARBA" id="ARBA00023163"/>
    </source>
</evidence>
<protein>
    <submittedName>
        <fullName evidence="9">Putative transcriptional regulator</fullName>
    </submittedName>
</protein>
<name>A0A0V0G9G1_TRIDM</name>